<sequence length="138" mass="14972">MKRFQTLLLLASIALVGMTGCFGEAGPKMVDVKGTVTLDGTPVDDGQIYFRADDGSNTYAAPIQKGAYEASVSPGSKKIEIIGYRDIPGKFVEVNPGEKSPAREMFIPRKFNSESTLSVTVAEDKNEMEENFELKSKG</sequence>
<protein>
    <recommendedName>
        <fullName evidence="4">Carboxypeptidase regulatory-like domain-containing protein</fullName>
    </recommendedName>
</protein>
<proteinExistence type="predicted"/>
<accession>A0A2S8FPZ8</accession>
<dbReference type="Proteomes" id="UP000238322">
    <property type="component" value="Unassembled WGS sequence"/>
</dbReference>
<name>A0A2S8FPZ8_9BACT</name>
<evidence type="ECO:0000313" key="3">
    <source>
        <dbReference type="Proteomes" id="UP000238322"/>
    </source>
</evidence>
<feature type="signal peptide" evidence="1">
    <location>
        <begin position="1"/>
        <end position="23"/>
    </location>
</feature>
<dbReference type="AlphaFoldDB" id="A0A2S8FPZ8"/>
<evidence type="ECO:0008006" key="4">
    <source>
        <dbReference type="Google" id="ProtNLM"/>
    </source>
</evidence>
<reference evidence="2 3" key="1">
    <citation type="submission" date="2018-02" db="EMBL/GenBank/DDBJ databases">
        <title>Comparative genomes isolates from brazilian mangrove.</title>
        <authorList>
            <person name="Araujo J.E."/>
            <person name="Taketani R.G."/>
            <person name="Silva M.C.P."/>
            <person name="Loureco M.V."/>
            <person name="Andreote F.D."/>
        </authorList>
    </citation>
    <scope>NUCLEOTIDE SEQUENCE [LARGE SCALE GENOMIC DNA]</scope>
    <source>
        <strain evidence="2 3">Hex-1 MGV</strain>
    </source>
</reference>
<dbReference type="EMBL" id="PUHY01000010">
    <property type="protein sequence ID" value="PQO34256.1"/>
    <property type="molecule type" value="Genomic_DNA"/>
</dbReference>
<dbReference type="RefSeq" id="WP_105329986.1">
    <property type="nucleotide sequence ID" value="NZ_PUHY01000010.1"/>
</dbReference>
<organism evidence="2 3">
    <name type="scientific">Blastopirellula marina</name>
    <dbReference type="NCBI Taxonomy" id="124"/>
    <lineage>
        <taxon>Bacteria</taxon>
        <taxon>Pseudomonadati</taxon>
        <taxon>Planctomycetota</taxon>
        <taxon>Planctomycetia</taxon>
        <taxon>Pirellulales</taxon>
        <taxon>Pirellulaceae</taxon>
        <taxon>Blastopirellula</taxon>
    </lineage>
</organism>
<evidence type="ECO:0000256" key="1">
    <source>
        <dbReference type="SAM" id="SignalP"/>
    </source>
</evidence>
<dbReference type="OrthoDB" id="291697at2"/>
<keyword evidence="1" id="KW-0732">Signal</keyword>
<evidence type="ECO:0000313" key="2">
    <source>
        <dbReference type="EMBL" id="PQO34256.1"/>
    </source>
</evidence>
<dbReference type="PROSITE" id="PS51257">
    <property type="entry name" value="PROKAR_LIPOPROTEIN"/>
    <property type="match status" value="1"/>
</dbReference>
<gene>
    <name evidence="2" type="ORF">C5Y83_12030</name>
</gene>
<feature type="chain" id="PRO_5015655255" description="Carboxypeptidase regulatory-like domain-containing protein" evidence="1">
    <location>
        <begin position="24"/>
        <end position="138"/>
    </location>
</feature>
<comment type="caution">
    <text evidence="2">The sequence shown here is derived from an EMBL/GenBank/DDBJ whole genome shotgun (WGS) entry which is preliminary data.</text>
</comment>